<dbReference type="CDD" id="cd13973">
    <property type="entry name" value="PK_MviN-like"/>
    <property type="match status" value="1"/>
</dbReference>
<comment type="caution">
    <text evidence="3">The sequence shown here is derived from an EMBL/GenBank/DDBJ whole genome shotgun (WGS) entry which is preliminary data.</text>
</comment>
<dbReference type="Gene3D" id="2.60.120.260">
    <property type="entry name" value="Galactose-binding domain-like"/>
    <property type="match status" value="1"/>
</dbReference>
<keyword evidence="2" id="KW-0472">Membrane</keyword>
<feature type="compositionally biased region" description="Polar residues" evidence="1">
    <location>
        <begin position="17"/>
        <end position="28"/>
    </location>
</feature>
<sequence length="543" mass="56519">MSGKPTGQAGAGQQDANQYDNTVHQESPANAGHSQEPPLAPGAVLDHGRYRLLAKVGSDSRCNAQLWRAKDGVLGRDVALTIIVGDRADAEQAANARRTLERAMHASTFNHVGVARVLDVVHNSPGDPDGVLGIVIAEWTHGSDLTELISDGPLAPGGAARLLQPLAAAVEAAHHAGLVLGIDHPQRVRVTASGEIRMAFPGPMPHAGSGEDVRGLGAVLYLLLTGRWALPGAPEGVSSAPADSEGNVVPPRTLRPAVPLELSTVSTRALGSPESHGTTGGVRTGAAVLRVLEQYAQQESADTVMHSTPAGGGESRSNEVWNREDPKPDPAKRRKLVLSVSVLAVATVVVLGWLAANLIGLFAGSGSSGPPVVLNPDEDGSTQSEQSDQGSRQQPKPVSVSDSKVFVTEKDRDHKDEVGNVHDGDPGTHWQTDSYNDQLGTGFKNGIGVVLTLETPSKLSEVNIQSPSSGTEVEVRSASSASPSLSNADVIGTGELEDGTTEIPVKADEPTSHVLVWITGLSSGDRYSSQIDEIEVMGTSGQS</sequence>
<evidence type="ECO:0000256" key="1">
    <source>
        <dbReference type="SAM" id="MobiDB-lite"/>
    </source>
</evidence>
<dbReference type="RefSeq" id="WP_179537112.1">
    <property type="nucleotide sequence ID" value="NZ_JACBYW010000009.1"/>
</dbReference>
<evidence type="ECO:0008006" key="5">
    <source>
        <dbReference type="Google" id="ProtNLM"/>
    </source>
</evidence>
<feature type="region of interest" description="Disordered" evidence="1">
    <location>
        <begin position="478"/>
        <end position="497"/>
    </location>
</feature>
<feature type="region of interest" description="Disordered" evidence="1">
    <location>
        <begin position="299"/>
        <end position="331"/>
    </location>
</feature>
<feature type="region of interest" description="Disordered" evidence="1">
    <location>
        <begin position="1"/>
        <end position="43"/>
    </location>
</feature>
<dbReference type="Gene3D" id="3.30.200.20">
    <property type="entry name" value="Phosphorylase Kinase, domain 1"/>
    <property type="match status" value="1"/>
</dbReference>
<feature type="compositionally biased region" description="Low complexity" evidence="1">
    <location>
        <begin position="7"/>
        <end position="16"/>
    </location>
</feature>
<evidence type="ECO:0000313" key="3">
    <source>
        <dbReference type="EMBL" id="NYH80804.1"/>
    </source>
</evidence>
<accession>A0A852Z0L3</accession>
<gene>
    <name evidence="3" type="ORF">FHR84_004172</name>
</gene>
<organism evidence="3 4">
    <name type="scientific">Actinopolyspora biskrensis</name>
    <dbReference type="NCBI Taxonomy" id="1470178"/>
    <lineage>
        <taxon>Bacteria</taxon>
        <taxon>Bacillati</taxon>
        <taxon>Actinomycetota</taxon>
        <taxon>Actinomycetes</taxon>
        <taxon>Actinopolysporales</taxon>
        <taxon>Actinopolysporaceae</taxon>
        <taxon>Actinopolyspora</taxon>
    </lineage>
</organism>
<dbReference type="InterPro" id="IPR008979">
    <property type="entry name" value="Galactose-bd-like_sf"/>
</dbReference>
<dbReference type="Proteomes" id="UP000548304">
    <property type="component" value="Unassembled WGS sequence"/>
</dbReference>
<feature type="region of interest" description="Disordered" evidence="1">
    <location>
        <begin position="370"/>
        <end position="435"/>
    </location>
</feature>
<dbReference type="InterPro" id="IPR011009">
    <property type="entry name" value="Kinase-like_dom_sf"/>
</dbReference>
<reference evidence="3 4" key="1">
    <citation type="submission" date="2020-07" db="EMBL/GenBank/DDBJ databases">
        <title>Genomic Encyclopedia of Type Strains, Phase III (KMG-III): the genomes of soil and plant-associated and newly described type strains.</title>
        <authorList>
            <person name="Whitman W."/>
        </authorList>
    </citation>
    <scope>NUCLEOTIDE SEQUENCE [LARGE SCALE GENOMIC DNA]</scope>
    <source>
        <strain evidence="3 4">CECT 8576</strain>
    </source>
</reference>
<dbReference type="EMBL" id="JACBYW010000009">
    <property type="protein sequence ID" value="NYH80804.1"/>
    <property type="molecule type" value="Genomic_DNA"/>
</dbReference>
<feature type="compositionally biased region" description="Polar residues" evidence="1">
    <location>
        <begin position="381"/>
        <end position="402"/>
    </location>
</feature>
<dbReference type="AlphaFoldDB" id="A0A852Z0L3"/>
<feature type="compositionally biased region" description="Basic and acidic residues" evidence="1">
    <location>
        <begin position="407"/>
        <end position="426"/>
    </location>
</feature>
<dbReference type="SUPFAM" id="SSF56112">
    <property type="entry name" value="Protein kinase-like (PK-like)"/>
    <property type="match status" value="1"/>
</dbReference>
<protein>
    <recommendedName>
        <fullName evidence="5">Protein kinase domain-containing protein</fullName>
    </recommendedName>
</protein>
<evidence type="ECO:0000313" key="4">
    <source>
        <dbReference type="Proteomes" id="UP000548304"/>
    </source>
</evidence>
<evidence type="ECO:0000256" key="2">
    <source>
        <dbReference type="SAM" id="Phobius"/>
    </source>
</evidence>
<feature type="compositionally biased region" description="Low complexity" evidence="1">
    <location>
        <begin position="478"/>
        <end position="488"/>
    </location>
</feature>
<keyword evidence="2" id="KW-0812">Transmembrane</keyword>
<feature type="compositionally biased region" description="Basic and acidic residues" evidence="1">
    <location>
        <begin position="321"/>
        <end position="331"/>
    </location>
</feature>
<keyword evidence="2" id="KW-1133">Transmembrane helix</keyword>
<feature type="transmembrane region" description="Helical" evidence="2">
    <location>
        <begin position="336"/>
        <end position="363"/>
    </location>
</feature>
<dbReference type="SUPFAM" id="SSF49785">
    <property type="entry name" value="Galactose-binding domain-like"/>
    <property type="match status" value="1"/>
</dbReference>
<name>A0A852Z0L3_9ACTN</name>
<dbReference type="Gene3D" id="1.10.510.10">
    <property type="entry name" value="Transferase(Phosphotransferase) domain 1"/>
    <property type="match status" value="1"/>
</dbReference>
<proteinExistence type="predicted"/>
<keyword evidence="4" id="KW-1185">Reference proteome</keyword>